<comment type="caution">
    <text evidence="2">The sequence shown here is derived from an EMBL/GenBank/DDBJ whole genome shotgun (WGS) entry which is preliminary data.</text>
</comment>
<dbReference type="InterPro" id="IPR039672">
    <property type="entry name" value="MFS_2"/>
</dbReference>
<feature type="transmembrane region" description="Helical" evidence="1">
    <location>
        <begin position="174"/>
        <end position="196"/>
    </location>
</feature>
<keyword evidence="1" id="KW-0472">Membrane</keyword>
<dbReference type="GO" id="GO:0005886">
    <property type="term" value="C:plasma membrane"/>
    <property type="evidence" value="ECO:0007669"/>
    <property type="project" value="TreeGrafter"/>
</dbReference>
<dbReference type="InterPro" id="IPR011701">
    <property type="entry name" value="MFS"/>
</dbReference>
<dbReference type="Pfam" id="PF07690">
    <property type="entry name" value="MFS_1"/>
    <property type="match status" value="1"/>
</dbReference>
<dbReference type="GO" id="GO:0015293">
    <property type="term" value="F:symporter activity"/>
    <property type="evidence" value="ECO:0007669"/>
    <property type="project" value="InterPro"/>
</dbReference>
<name>X1L0V9_9ZZZZ</name>
<keyword evidence="1" id="KW-1133">Transmembrane helix</keyword>
<feature type="non-terminal residue" evidence="2">
    <location>
        <position position="1"/>
    </location>
</feature>
<evidence type="ECO:0008006" key="3">
    <source>
        <dbReference type="Google" id="ProtNLM"/>
    </source>
</evidence>
<evidence type="ECO:0000313" key="2">
    <source>
        <dbReference type="EMBL" id="GAH87838.1"/>
    </source>
</evidence>
<dbReference type="AlphaFoldDB" id="X1L0V9"/>
<reference evidence="2" key="1">
    <citation type="journal article" date="2014" name="Front. Microbiol.">
        <title>High frequency of phylogenetically diverse reductive dehalogenase-homologous genes in deep subseafloor sedimentary metagenomes.</title>
        <authorList>
            <person name="Kawai M."/>
            <person name="Futagami T."/>
            <person name="Toyoda A."/>
            <person name="Takaki Y."/>
            <person name="Nishi S."/>
            <person name="Hori S."/>
            <person name="Arai W."/>
            <person name="Tsubouchi T."/>
            <person name="Morono Y."/>
            <person name="Uchiyama I."/>
            <person name="Ito T."/>
            <person name="Fujiyama A."/>
            <person name="Inagaki F."/>
            <person name="Takami H."/>
        </authorList>
    </citation>
    <scope>NUCLEOTIDE SEQUENCE</scope>
    <source>
        <strain evidence="2">Expedition CK06-06</strain>
    </source>
</reference>
<dbReference type="GO" id="GO:0008643">
    <property type="term" value="P:carbohydrate transport"/>
    <property type="evidence" value="ECO:0007669"/>
    <property type="project" value="InterPro"/>
</dbReference>
<sequence length="203" mass="22376">ALIVASLLPTILVPKLVPESPAEIEGIKLNYITAGVVLAILTAVLSIPFFLRGIKEKEEVQEQFEKRPSFLKSLKITFTNKEFIKFVIANTCVWYVFNILPTILTLYFVHVFGLSGNSIIIGISLMLSFVIAALIMPLHRKLGAKIGMRNAFMVTLALWICALFPFVLVSGEEFLILGVIITALNGIPLSGALFYVDILHADV</sequence>
<dbReference type="EMBL" id="BARU01042728">
    <property type="protein sequence ID" value="GAH87838.1"/>
    <property type="molecule type" value="Genomic_DNA"/>
</dbReference>
<feature type="transmembrane region" description="Helical" evidence="1">
    <location>
        <begin position="150"/>
        <end position="168"/>
    </location>
</feature>
<feature type="transmembrane region" description="Helical" evidence="1">
    <location>
        <begin position="28"/>
        <end position="51"/>
    </location>
</feature>
<dbReference type="InterPro" id="IPR036259">
    <property type="entry name" value="MFS_trans_sf"/>
</dbReference>
<feature type="transmembrane region" description="Helical" evidence="1">
    <location>
        <begin position="92"/>
        <end position="113"/>
    </location>
</feature>
<dbReference type="Gene3D" id="1.20.1250.20">
    <property type="entry name" value="MFS general substrate transporter like domains"/>
    <property type="match status" value="1"/>
</dbReference>
<dbReference type="PANTHER" id="PTHR11328">
    <property type="entry name" value="MAJOR FACILITATOR SUPERFAMILY DOMAIN-CONTAINING PROTEIN"/>
    <property type="match status" value="1"/>
</dbReference>
<gene>
    <name evidence="2" type="ORF">S03H2_65593</name>
</gene>
<organism evidence="2">
    <name type="scientific">marine sediment metagenome</name>
    <dbReference type="NCBI Taxonomy" id="412755"/>
    <lineage>
        <taxon>unclassified sequences</taxon>
        <taxon>metagenomes</taxon>
        <taxon>ecological metagenomes</taxon>
    </lineage>
</organism>
<dbReference type="PANTHER" id="PTHR11328:SF24">
    <property type="entry name" value="MAJOR FACILITATOR SUPERFAMILY (MFS) PROFILE DOMAIN-CONTAINING PROTEIN"/>
    <property type="match status" value="1"/>
</dbReference>
<feature type="transmembrane region" description="Helical" evidence="1">
    <location>
        <begin position="119"/>
        <end position="138"/>
    </location>
</feature>
<keyword evidence="1" id="KW-0812">Transmembrane</keyword>
<dbReference type="SUPFAM" id="SSF103473">
    <property type="entry name" value="MFS general substrate transporter"/>
    <property type="match status" value="1"/>
</dbReference>
<proteinExistence type="predicted"/>
<protein>
    <recommendedName>
        <fullName evidence="3">Major facilitator superfamily (MFS) profile domain-containing protein</fullName>
    </recommendedName>
</protein>
<accession>X1L0V9</accession>
<feature type="non-terminal residue" evidence="2">
    <location>
        <position position="203"/>
    </location>
</feature>
<evidence type="ECO:0000256" key="1">
    <source>
        <dbReference type="SAM" id="Phobius"/>
    </source>
</evidence>